<evidence type="ECO:0000313" key="1">
    <source>
        <dbReference type="EMBL" id="RFO95144.1"/>
    </source>
</evidence>
<keyword evidence="2" id="KW-1185">Reference proteome</keyword>
<evidence type="ECO:0000313" key="2">
    <source>
        <dbReference type="Proteomes" id="UP000260665"/>
    </source>
</evidence>
<protein>
    <submittedName>
        <fullName evidence="1">Uncharacterized protein</fullName>
    </submittedName>
</protein>
<gene>
    <name evidence="1" type="ORF">DIC66_19720</name>
</gene>
<comment type="caution">
    <text evidence="1">The sequence shown here is derived from an EMBL/GenBank/DDBJ whole genome shotgun (WGS) entry which is preliminary data.</text>
</comment>
<organism evidence="1 2">
    <name type="scientific">Rhodoferax lacus</name>
    <dbReference type="NCBI Taxonomy" id="2184758"/>
    <lineage>
        <taxon>Bacteria</taxon>
        <taxon>Pseudomonadati</taxon>
        <taxon>Pseudomonadota</taxon>
        <taxon>Betaproteobacteria</taxon>
        <taxon>Burkholderiales</taxon>
        <taxon>Comamonadaceae</taxon>
        <taxon>Rhodoferax</taxon>
    </lineage>
</organism>
<dbReference type="EMBL" id="QFZK01000021">
    <property type="protein sequence ID" value="RFO95144.1"/>
    <property type="molecule type" value="Genomic_DNA"/>
</dbReference>
<dbReference type="AlphaFoldDB" id="A0A3E1R711"/>
<accession>A0A3E1R711</accession>
<dbReference type="Proteomes" id="UP000260665">
    <property type="component" value="Unassembled WGS sequence"/>
</dbReference>
<proteinExistence type="predicted"/>
<name>A0A3E1R711_9BURK</name>
<reference evidence="1 2" key="1">
    <citation type="submission" date="2018-05" db="EMBL/GenBank/DDBJ databases">
        <title>Rhodoferax soyangensis sp.nov., isolated from an oligotrophic freshwater lake.</title>
        <authorList>
            <person name="Park M."/>
        </authorList>
    </citation>
    <scope>NUCLEOTIDE SEQUENCE [LARGE SCALE GENOMIC DNA]</scope>
    <source>
        <strain evidence="1 2">IMCC26218</strain>
    </source>
</reference>
<sequence>MDWLQHAGKLPGKALHLGVALWFRAGLAGSMTVKLANADLAAMGVARDAKYEGLQRLKTAGLISVAQQPGRAPTVTLLLVGEVTGVPA</sequence>